<organism evidence="1">
    <name type="scientific">Arundo donax</name>
    <name type="common">Giant reed</name>
    <name type="synonym">Donax arundinaceus</name>
    <dbReference type="NCBI Taxonomy" id="35708"/>
    <lineage>
        <taxon>Eukaryota</taxon>
        <taxon>Viridiplantae</taxon>
        <taxon>Streptophyta</taxon>
        <taxon>Embryophyta</taxon>
        <taxon>Tracheophyta</taxon>
        <taxon>Spermatophyta</taxon>
        <taxon>Magnoliopsida</taxon>
        <taxon>Liliopsida</taxon>
        <taxon>Poales</taxon>
        <taxon>Poaceae</taxon>
        <taxon>PACMAD clade</taxon>
        <taxon>Arundinoideae</taxon>
        <taxon>Arundineae</taxon>
        <taxon>Arundo</taxon>
    </lineage>
</organism>
<evidence type="ECO:0000313" key="1">
    <source>
        <dbReference type="EMBL" id="JAD95115.1"/>
    </source>
</evidence>
<dbReference type="AlphaFoldDB" id="A0A0A9EB48"/>
<proteinExistence type="predicted"/>
<name>A0A0A9EB48_ARUDO</name>
<reference evidence="1" key="1">
    <citation type="submission" date="2014-09" db="EMBL/GenBank/DDBJ databases">
        <authorList>
            <person name="Magalhaes I.L.F."/>
            <person name="Oliveira U."/>
            <person name="Santos F.R."/>
            <person name="Vidigal T.H.D.A."/>
            <person name="Brescovit A.D."/>
            <person name="Santos A.J."/>
        </authorList>
    </citation>
    <scope>NUCLEOTIDE SEQUENCE</scope>
    <source>
        <tissue evidence="1">Shoot tissue taken approximately 20 cm above the soil surface</tissue>
    </source>
</reference>
<accession>A0A0A9EB48</accession>
<sequence length="68" mass="7952">MQDSSKKDSFDKSLSFFTAVQLSQLPQSKFRSSPKYCNKSLLRHVARRQYLCAAMKESMIAFLWVPCW</sequence>
<dbReference type="EMBL" id="GBRH01202780">
    <property type="protein sequence ID" value="JAD95115.1"/>
    <property type="molecule type" value="Transcribed_RNA"/>
</dbReference>
<reference evidence="1" key="2">
    <citation type="journal article" date="2015" name="Data Brief">
        <title>Shoot transcriptome of the giant reed, Arundo donax.</title>
        <authorList>
            <person name="Barrero R.A."/>
            <person name="Guerrero F.D."/>
            <person name="Moolhuijzen P."/>
            <person name="Goolsby J.A."/>
            <person name="Tidwell J."/>
            <person name="Bellgard S.E."/>
            <person name="Bellgard M.I."/>
        </authorList>
    </citation>
    <scope>NUCLEOTIDE SEQUENCE</scope>
    <source>
        <tissue evidence="1">Shoot tissue taken approximately 20 cm above the soil surface</tissue>
    </source>
</reference>
<protein>
    <submittedName>
        <fullName evidence="1">Similar to Os07g0681600</fullName>
    </submittedName>
</protein>